<dbReference type="PANTHER" id="PTHR39639:SF1">
    <property type="entry name" value="DUF262 DOMAIN-CONTAINING PROTEIN"/>
    <property type="match status" value="1"/>
</dbReference>
<dbReference type="EMBL" id="DACTCB010000010">
    <property type="protein sequence ID" value="HAT4308262.1"/>
    <property type="molecule type" value="Genomic_DNA"/>
</dbReference>
<feature type="domain" description="GmrSD restriction endonucleases N-terminal" evidence="1">
    <location>
        <begin position="32"/>
        <end position="165"/>
    </location>
</feature>
<comment type="caution">
    <text evidence="2">The sequence shown here is derived from an EMBL/GenBank/DDBJ whole genome shotgun (WGS) entry which is preliminary data.</text>
</comment>
<dbReference type="AlphaFoldDB" id="A0A8H9QZY7"/>
<evidence type="ECO:0000259" key="1">
    <source>
        <dbReference type="Pfam" id="PF03235"/>
    </source>
</evidence>
<dbReference type="InterPro" id="IPR004919">
    <property type="entry name" value="GmrSD_N"/>
</dbReference>
<accession>A0A8H9QZY7</accession>
<reference evidence="2" key="2">
    <citation type="submission" date="2020-07" db="EMBL/GenBank/DDBJ databases">
        <authorList>
            <consortium name="NCBI Pathogen Detection Project"/>
        </authorList>
    </citation>
    <scope>NUCLEOTIDE SEQUENCE</scope>
    <source>
        <strain evidence="2">C8</strain>
    </source>
</reference>
<protein>
    <submittedName>
        <fullName evidence="2">DUF262 domain-containing protein</fullName>
    </submittedName>
</protein>
<sequence length="350" mass="41612">MFNIGEGIISQRINIAQVTFSVFETVRKVERKDIFLEADFQRNFKWKNEKKSKLIESIILDIPIQAIYLSEESDGKYEIIDGQQRVRTIYEFVNNKFSMNKTKFFGEKRYFKDLDISVQRKIEDFQLVVFIVKKDNNPEVKFEIFERINTGAVKLNSQELRNCIYRNKGIPFIKELVKEKEFIRLIKNTNVNINSMQDQELALRFMSFYLKGIDSYTGNLKRFLNNTLDEYDIYREREEEIKYAFKNAARNVYDVFGDEAFVISTKKKVGKRKINIALFDLHMITLSKYSNCVVNNCKEEIIRNFNKIINNNDEFRSCILGASNNNKIKTKKRFNIWNECIKYILEENND</sequence>
<reference evidence="2" key="1">
    <citation type="journal article" date="2018" name="Genome Biol.">
        <title>SKESA: strategic k-mer extension for scrupulous assemblies.</title>
        <authorList>
            <person name="Souvorov A."/>
            <person name="Agarwala R."/>
            <person name="Lipman D.J."/>
        </authorList>
    </citation>
    <scope>NUCLEOTIDE SEQUENCE</scope>
    <source>
        <strain evidence="2">C8</strain>
    </source>
</reference>
<dbReference type="PANTHER" id="PTHR39639">
    <property type="entry name" value="CHROMOSOME 16, WHOLE GENOME SHOTGUN SEQUENCE"/>
    <property type="match status" value="1"/>
</dbReference>
<dbReference type="CDD" id="cd16387">
    <property type="entry name" value="ParB_N_Srx"/>
    <property type="match status" value="1"/>
</dbReference>
<gene>
    <name evidence="2" type="ORF">I9080_002071</name>
</gene>
<organism evidence="2">
    <name type="scientific">Clostridium perfringens</name>
    <dbReference type="NCBI Taxonomy" id="1502"/>
    <lineage>
        <taxon>Bacteria</taxon>
        <taxon>Bacillati</taxon>
        <taxon>Bacillota</taxon>
        <taxon>Clostridia</taxon>
        <taxon>Eubacteriales</taxon>
        <taxon>Clostridiaceae</taxon>
        <taxon>Clostridium</taxon>
    </lineage>
</organism>
<dbReference type="Pfam" id="PF03235">
    <property type="entry name" value="GmrSD_N"/>
    <property type="match status" value="1"/>
</dbReference>
<name>A0A8H9QZY7_CLOPF</name>
<dbReference type="Proteomes" id="UP000859547">
    <property type="component" value="Unassembled WGS sequence"/>
</dbReference>
<evidence type="ECO:0000313" key="2">
    <source>
        <dbReference type="EMBL" id="HAT4308262.1"/>
    </source>
</evidence>
<proteinExistence type="predicted"/>